<dbReference type="Proteomes" id="UP000076079">
    <property type="component" value="Chromosome"/>
</dbReference>
<feature type="region of interest" description="Disordered" evidence="1">
    <location>
        <begin position="1"/>
        <end position="35"/>
    </location>
</feature>
<evidence type="ECO:0000313" key="2">
    <source>
        <dbReference type="EMBL" id="AMY11038.1"/>
    </source>
</evidence>
<dbReference type="EMBL" id="CP015136">
    <property type="protein sequence ID" value="AMY11038.1"/>
    <property type="molecule type" value="Genomic_DNA"/>
</dbReference>
<proteinExistence type="predicted"/>
<organism evidence="2 3">
    <name type="scientific">Luteitalea pratensis</name>
    <dbReference type="NCBI Taxonomy" id="1855912"/>
    <lineage>
        <taxon>Bacteria</taxon>
        <taxon>Pseudomonadati</taxon>
        <taxon>Acidobacteriota</taxon>
        <taxon>Vicinamibacteria</taxon>
        <taxon>Vicinamibacterales</taxon>
        <taxon>Vicinamibacteraceae</taxon>
        <taxon>Luteitalea</taxon>
    </lineage>
</organism>
<feature type="compositionally biased region" description="Basic and acidic residues" evidence="1">
    <location>
        <begin position="1"/>
        <end position="15"/>
    </location>
</feature>
<gene>
    <name evidence="2" type="ORF">LuPra_04282</name>
</gene>
<protein>
    <submittedName>
        <fullName evidence="2">Uncharacterized protein</fullName>
    </submittedName>
</protein>
<feature type="compositionally biased region" description="Low complexity" evidence="1">
    <location>
        <begin position="16"/>
        <end position="29"/>
    </location>
</feature>
<name>A0A143PSA3_LUTPR</name>
<sequence length="87" mass="9621">MARGWESKSVEERQEAAAQQRVADAAPEVPEAEAERRREFVSLQLVRARVLADLQRACRPAHRGMLETALADVEARIAAAREAVSNP</sequence>
<dbReference type="RefSeq" id="WP_110172624.1">
    <property type="nucleotide sequence ID" value="NZ_CP015136.1"/>
</dbReference>
<evidence type="ECO:0000256" key="1">
    <source>
        <dbReference type="SAM" id="MobiDB-lite"/>
    </source>
</evidence>
<accession>A0A143PSA3</accession>
<dbReference type="STRING" id="1855912.LuPra_04282"/>
<dbReference type="AlphaFoldDB" id="A0A143PSA3"/>
<keyword evidence="3" id="KW-1185">Reference proteome</keyword>
<reference evidence="2 3" key="1">
    <citation type="journal article" date="2016" name="Genome Announc.">
        <title>First Complete Genome Sequence of a Subdivision 6 Acidobacterium Strain.</title>
        <authorList>
            <person name="Huang S."/>
            <person name="Vieira S."/>
            <person name="Bunk B."/>
            <person name="Riedel T."/>
            <person name="Sproer C."/>
            <person name="Overmann J."/>
        </authorList>
    </citation>
    <scope>NUCLEOTIDE SEQUENCE [LARGE SCALE GENOMIC DNA]</scope>
    <source>
        <strain evidence="3">DSM 100886 HEG_-6_39</strain>
    </source>
</reference>
<evidence type="ECO:0000313" key="3">
    <source>
        <dbReference type="Proteomes" id="UP000076079"/>
    </source>
</evidence>
<dbReference type="KEGG" id="abac:LuPra_04282"/>
<reference evidence="3" key="2">
    <citation type="submission" date="2016-04" db="EMBL/GenBank/DDBJ databases">
        <title>First Complete Genome Sequence of a Subdivision 6 Acidobacterium.</title>
        <authorList>
            <person name="Huang S."/>
            <person name="Vieira S."/>
            <person name="Bunk B."/>
            <person name="Riedel T."/>
            <person name="Sproeer C."/>
            <person name="Overmann J."/>
        </authorList>
    </citation>
    <scope>NUCLEOTIDE SEQUENCE [LARGE SCALE GENOMIC DNA]</scope>
    <source>
        <strain evidence="3">DSM 100886 HEG_-6_39</strain>
    </source>
</reference>